<dbReference type="EMBL" id="AHFB01000165">
    <property type="protein sequence ID" value="EOO24490.1"/>
    <property type="molecule type" value="Genomic_DNA"/>
</dbReference>
<proteinExistence type="predicted"/>
<protein>
    <submittedName>
        <fullName evidence="1">Uncharacterized protein</fullName>
    </submittedName>
</protein>
<evidence type="ECO:0000313" key="2">
    <source>
        <dbReference type="Proteomes" id="UP000014018"/>
    </source>
</evidence>
<accession>A0A9W5PJQ6</accession>
<name>A0A9W5PJQ6_BACCE</name>
<comment type="caution">
    <text evidence="1">The sequence shown here is derived from an EMBL/GenBank/DDBJ whole genome shotgun (WGS) entry which is preliminary data.</text>
</comment>
<sequence>MNHGQNSYYIMPVPDCLWAATGSGNYEGPSWRKQRTWVPTEPSVDMNPDLKTGNYHEFKYDYNTF</sequence>
<dbReference type="RefSeq" id="WP_016110410.1">
    <property type="nucleotide sequence ID" value="NZ_KB976175.1"/>
</dbReference>
<evidence type="ECO:0000313" key="1">
    <source>
        <dbReference type="EMBL" id="EOO24490.1"/>
    </source>
</evidence>
<reference evidence="1 2" key="1">
    <citation type="submission" date="2012-12" db="EMBL/GenBank/DDBJ databases">
        <title>The Genome Sequence of Bacillus cereus VD133.</title>
        <authorList>
            <consortium name="The Broad Institute Genome Sequencing Platform"/>
            <consortium name="The Broad Institute Genome Sequencing Center for Infectious Disease"/>
            <person name="Feldgarden M."/>
            <person name="Van der Auwera G.A."/>
            <person name="Mahillon J."/>
            <person name="Duprez V."/>
            <person name="Timmery S."/>
            <person name="Mattelet C."/>
            <person name="Dierick K."/>
            <person name="Sun M."/>
            <person name="Yu Z."/>
            <person name="Zhu L."/>
            <person name="Hu X."/>
            <person name="Shank E.B."/>
            <person name="Swiecicka I."/>
            <person name="Hansen B.M."/>
            <person name="Andrup L."/>
            <person name="Walker B."/>
            <person name="Young S.K."/>
            <person name="Zeng Q."/>
            <person name="Gargeya S."/>
            <person name="Fitzgerald M."/>
            <person name="Haas B."/>
            <person name="Abouelleil A."/>
            <person name="Alvarado L."/>
            <person name="Arachchi H.M."/>
            <person name="Berlin A.M."/>
            <person name="Chapman S.B."/>
            <person name="Dewar J."/>
            <person name="Goldberg J."/>
            <person name="Griggs A."/>
            <person name="Gujja S."/>
            <person name="Hansen M."/>
            <person name="Howarth C."/>
            <person name="Imamovic A."/>
            <person name="Larimer J."/>
            <person name="McCowan C."/>
            <person name="Murphy C."/>
            <person name="Neiman D."/>
            <person name="Pearson M."/>
            <person name="Priest M."/>
            <person name="Roberts A."/>
            <person name="Saif S."/>
            <person name="Shea T."/>
            <person name="Sisk P."/>
            <person name="Sykes S."/>
            <person name="Wortman J."/>
            <person name="Nusbaum C."/>
            <person name="Birren B."/>
        </authorList>
    </citation>
    <scope>NUCLEOTIDE SEQUENCE [LARGE SCALE GENOMIC DNA]</scope>
    <source>
        <strain evidence="1 2">VD133</strain>
    </source>
</reference>
<dbReference type="Proteomes" id="UP000014018">
    <property type="component" value="Unassembled WGS sequence"/>
</dbReference>
<gene>
    <name evidence="1" type="ORF">IIU_06712</name>
</gene>
<dbReference type="AlphaFoldDB" id="A0A9W5PJQ6"/>
<organism evidence="1 2">
    <name type="scientific">Bacillus cereus VD133</name>
    <dbReference type="NCBI Taxonomy" id="1053233"/>
    <lineage>
        <taxon>Bacteria</taxon>
        <taxon>Bacillati</taxon>
        <taxon>Bacillota</taxon>
        <taxon>Bacilli</taxon>
        <taxon>Bacillales</taxon>
        <taxon>Bacillaceae</taxon>
        <taxon>Bacillus</taxon>
        <taxon>Bacillus cereus group</taxon>
    </lineage>
</organism>